<dbReference type="InterPro" id="IPR029032">
    <property type="entry name" value="AhpD-like"/>
</dbReference>
<keyword evidence="3" id="KW-0560">Oxidoreductase</keyword>
<keyword evidence="4" id="KW-1185">Reference proteome</keyword>
<evidence type="ECO:0000259" key="2">
    <source>
        <dbReference type="Pfam" id="PF02627"/>
    </source>
</evidence>
<evidence type="ECO:0000313" key="3">
    <source>
        <dbReference type="EMBL" id="RDI17702.1"/>
    </source>
</evidence>
<accession>A0A370F401</accession>
<keyword evidence="3" id="KW-0575">Peroxidase</keyword>
<dbReference type="SUPFAM" id="SSF69118">
    <property type="entry name" value="AhpD-like"/>
    <property type="match status" value="1"/>
</dbReference>
<gene>
    <name evidence="3" type="ORF">DFR41_11629</name>
</gene>
<dbReference type="Proteomes" id="UP000255265">
    <property type="component" value="Unassembled WGS sequence"/>
</dbReference>
<feature type="region of interest" description="Disordered" evidence="1">
    <location>
        <begin position="185"/>
        <end position="204"/>
    </location>
</feature>
<dbReference type="Gene3D" id="1.20.1290.10">
    <property type="entry name" value="AhpD-like"/>
    <property type="match status" value="1"/>
</dbReference>
<dbReference type="InterPro" id="IPR003779">
    <property type="entry name" value="CMD-like"/>
</dbReference>
<dbReference type="EMBL" id="QQAV01000016">
    <property type="protein sequence ID" value="RDI17702.1"/>
    <property type="molecule type" value="Genomic_DNA"/>
</dbReference>
<dbReference type="PANTHER" id="PTHR34846">
    <property type="entry name" value="4-CARBOXYMUCONOLACTONE DECARBOXYLASE FAMILY PROTEIN (AFU_ORTHOLOGUE AFUA_6G11590)"/>
    <property type="match status" value="1"/>
</dbReference>
<protein>
    <submittedName>
        <fullName evidence="3">Alkylhydroperoxidase family enzyme</fullName>
    </submittedName>
</protein>
<dbReference type="RefSeq" id="WP_114804803.1">
    <property type="nucleotide sequence ID" value="NZ_QQAV01000016.1"/>
</dbReference>
<organism evidence="3 4">
    <name type="scientific">Pseudacidovorax intermedius</name>
    <dbReference type="NCBI Taxonomy" id="433924"/>
    <lineage>
        <taxon>Bacteria</taxon>
        <taxon>Pseudomonadati</taxon>
        <taxon>Pseudomonadota</taxon>
        <taxon>Betaproteobacteria</taxon>
        <taxon>Burkholderiales</taxon>
        <taxon>Comamonadaceae</taxon>
        <taxon>Pseudacidovorax</taxon>
    </lineage>
</organism>
<evidence type="ECO:0000256" key="1">
    <source>
        <dbReference type="SAM" id="MobiDB-lite"/>
    </source>
</evidence>
<dbReference type="AlphaFoldDB" id="A0A370F401"/>
<proteinExistence type="predicted"/>
<evidence type="ECO:0000313" key="4">
    <source>
        <dbReference type="Proteomes" id="UP000255265"/>
    </source>
</evidence>
<comment type="caution">
    <text evidence="3">The sequence shown here is derived from an EMBL/GenBank/DDBJ whole genome shotgun (WGS) entry which is preliminary data.</text>
</comment>
<sequence>MPRIPLLPEHPADPQAAALFDEVRQARGPDFPMPHLYRVLATAPAMFRGWLDFAWPLRQNAHTPRPLRELLILRGAQISGTAYEWAHHVPMALEAGVSQAQIDALADWQASALFDGPQRAVLQLADEVTRGPAASNATLEQLKQSGFDDAAVVELVLTASFYVCVGRFLQSMDIELEPGDDALSASMRTADAPPTANPPSGPVH</sequence>
<name>A0A370F401_9BURK</name>
<dbReference type="GO" id="GO:0051920">
    <property type="term" value="F:peroxiredoxin activity"/>
    <property type="evidence" value="ECO:0007669"/>
    <property type="project" value="InterPro"/>
</dbReference>
<reference evidence="3 4" key="1">
    <citation type="submission" date="2018-07" db="EMBL/GenBank/DDBJ databases">
        <title>Genomic Encyclopedia of Type Strains, Phase IV (KMG-IV): sequencing the most valuable type-strain genomes for metagenomic binning, comparative biology and taxonomic classification.</title>
        <authorList>
            <person name="Goeker M."/>
        </authorList>
    </citation>
    <scope>NUCLEOTIDE SEQUENCE [LARGE SCALE GENOMIC DNA]</scope>
    <source>
        <strain evidence="3 4">DSM 21352</strain>
    </source>
</reference>
<dbReference type="Pfam" id="PF02627">
    <property type="entry name" value="CMD"/>
    <property type="match status" value="1"/>
</dbReference>
<dbReference type="PANTHER" id="PTHR34846:SF5">
    <property type="entry name" value="CARBOXYMUCONOLACTONE DECARBOXYLASE-LIKE DOMAIN-CONTAINING PROTEIN"/>
    <property type="match status" value="1"/>
</dbReference>
<feature type="compositionally biased region" description="Pro residues" evidence="1">
    <location>
        <begin position="195"/>
        <end position="204"/>
    </location>
</feature>
<feature type="domain" description="Carboxymuconolactone decarboxylase-like" evidence="2">
    <location>
        <begin position="44"/>
        <end position="127"/>
    </location>
</feature>
<dbReference type="OrthoDB" id="4704294at2"/>